<dbReference type="PATRIC" id="fig|1461693.3.peg.2963"/>
<dbReference type="InterPro" id="IPR024791">
    <property type="entry name" value="Cyt_c/ubiquinol_Oxase_su3"/>
</dbReference>
<keyword evidence="6" id="KW-1278">Translocase</keyword>
<dbReference type="EC" id="7.1.1.9" evidence="3"/>
<evidence type="ECO:0000256" key="1">
    <source>
        <dbReference type="ARBA" id="ARBA00004141"/>
    </source>
</evidence>
<feature type="domain" description="Heme-copper oxidase subunit III family profile" evidence="13">
    <location>
        <begin position="5"/>
        <end position="277"/>
    </location>
</feature>
<feature type="transmembrane region" description="Helical" evidence="12">
    <location>
        <begin position="256"/>
        <end position="276"/>
    </location>
</feature>
<evidence type="ECO:0000256" key="4">
    <source>
        <dbReference type="ARBA" id="ARBA00015944"/>
    </source>
</evidence>
<dbReference type="Gene3D" id="1.10.287.70">
    <property type="match status" value="1"/>
</dbReference>
<feature type="transmembrane region" description="Helical" evidence="12">
    <location>
        <begin position="90"/>
        <end position="110"/>
    </location>
</feature>
<dbReference type="EMBL" id="AQQY01000013">
    <property type="protein sequence ID" value="KCV80905.1"/>
    <property type="molecule type" value="Genomic_DNA"/>
</dbReference>
<evidence type="ECO:0000256" key="2">
    <source>
        <dbReference type="ARBA" id="ARBA00010581"/>
    </source>
</evidence>
<evidence type="ECO:0000256" key="12">
    <source>
        <dbReference type="SAM" id="Phobius"/>
    </source>
</evidence>
<dbReference type="FunFam" id="1.20.120.80:FF:000002">
    <property type="entry name" value="Cytochrome c oxidase subunit 3"/>
    <property type="match status" value="1"/>
</dbReference>
<feature type="transmembrane region" description="Helical" evidence="12">
    <location>
        <begin position="214"/>
        <end position="236"/>
    </location>
</feature>
<dbReference type="CDD" id="cd01665">
    <property type="entry name" value="Cyt_c_Oxidase_III"/>
    <property type="match status" value="1"/>
</dbReference>
<keyword evidence="8 12" id="KW-0472">Membrane</keyword>
<evidence type="ECO:0000256" key="5">
    <source>
        <dbReference type="ARBA" id="ARBA00022692"/>
    </source>
</evidence>
<keyword evidence="15" id="KW-1185">Reference proteome</keyword>
<evidence type="ECO:0000313" key="15">
    <source>
        <dbReference type="Proteomes" id="UP000024836"/>
    </source>
</evidence>
<gene>
    <name evidence="14" type="ORF">ATO10_14679</name>
</gene>
<proteinExistence type="inferred from homology"/>
<dbReference type="GO" id="GO:0004129">
    <property type="term" value="F:cytochrome-c oxidase activity"/>
    <property type="evidence" value="ECO:0007669"/>
    <property type="project" value="UniProtKB-EC"/>
</dbReference>
<evidence type="ECO:0000259" key="13">
    <source>
        <dbReference type="PROSITE" id="PS50253"/>
    </source>
</evidence>
<protein>
    <recommendedName>
        <fullName evidence="4">Cytochrome c oxidase subunit 3</fullName>
        <ecNumber evidence="3">7.1.1.9</ecNumber>
    </recommendedName>
    <alternativeName>
        <fullName evidence="9">Cytochrome aa3 subunit 3</fullName>
    </alternativeName>
    <alternativeName>
        <fullName evidence="10">Cytochrome c oxidase polypeptide III</fullName>
    </alternativeName>
</protein>
<comment type="caution">
    <text evidence="14">The sequence shown here is derived from an EMBL/GenBank/DDBJ whole genome shotgun (WGS) entry which is preliminary data.</text>
</comment>
<dbReference type="Pfam" id="PF00510">
    <property type="entry name" value="COX3"/>
    <property type="match status" value="1"/>
</dbReference>
<evidence type="ECO:0000256" key="8">
    <source>
        <dbReference type="ARBA" id="ARBA00023136"/>
    </source>
</evidence>
<dbReference type="RefSeq" id="WP_035253016.1">
    <property type="nucleotide sequence ID" value="NZ_AQQY01000013.1"/>
</dbReference>
<evidence type="ECO:0000256" key="9">
    <source>
        <dbReference type="ARBA" id="ARBA00031400"/>
    </source>
</evidence>
<dbReference type="InterPro" id="IPR035973">
    <property type="entry name" value="Cyt_c_oxidase_su3-like_sf"/>
</dbReference>
<evidence type="ECO:0000256" key="11">
    <source>
        <dbReference type="RuleBase" id="RU003376"/>
    </source>
</evidence>
<dbReference type="AlphaFoldDB" id="A0A058ZI41"/>
<dbReference type="InterPro" id="IPR013833">
    <property type="entry name" value="Cyt_c_oxidase_su3_a-hlx"/>
</dbReference>
<dbReference type="InterPro" id="IPR033945">
    <property type="entry name" value="Cyt_c_oxase_su3_dom"/>
</dbReference>
<name>A0A058ZI41_9RHOB</name>
<dbReference type="SUPFAM" id="SSF81452">
    <property type="entry name" value="Cytochrome c oxidase subunit III-like"/>
    <property type="match status" value="1"/>
</dbReference>
<feature type="transmembrane region" description="Helical" evidence="12">
    <location>
        <begin position="178"/>
        <end position="194"/>
    </location>
</feature>
<keyword evidence="7 12" id="KW-1133">Transmembrane helix</keyword>
<dbReference type="PANTHER" id="PTHR11403:SF7">
    <property type="entry name" value="CYTOCHROME C OXIDASE SUBUNIT 3"/>
    <property type="match status" value="1"/>
</dbReference>
<evidence type="ECO:0000256" key="10">
    <source>
        <dbReference type="ARBA" id="ARBA00031625"/>
    </source>
</evidence>
<comment type="subcellular location">
    <subcellularLocation>
        <location evidence="11">Cell membrane</location>
        <topology evidence="11">Multi-pass membrane protein</topology>
    </subcellularLocation>
    <subcellularLocation>
        <location evidence="1">Membrane</location>
        <topology evidence="1">Multi-pass membrane protein</topology>
    </subcellularLocation>
</comment>
<feature type="transmembrane region" description="Helical" evidence="12">
    <location>
        <begin position="42"/>
        <end position="70"/>
    </location>
</feature>
<evidence type="ECO:0000256" key="6">
    <source>
        <dbReference type="ARBA" id="ARBA00022967"/>
    </source>
</evidence>
<dbReference type="Gene3D" id="1.20.120.80">
    <property type="entry name" value="Cytochrome c oxidase, subunit III, four-helix bundle"/>
    <property type="match status" value="1"/>
</dbReference>
<accession>A0A058ZI41</accession>
<dbReference type="InterPro" id="IPR000298">
    <property type="entry name" value="Cyt_c_oxidase-like_su3"/>
</dbReference>
<dbReference type="PANTHER" id="PTHR11403">
    <property type="entry name" value="CYTOCHROME C OXIDASE SUBUNIT III"/>
    <property type="match status" value="1"/>
</dbReference>
<comment type="similarity">
    <text evidence="2 11">Belongs to the cytochrome c oxidase subunit 3 family.</text>
</comment>
<keyword evidence="5 11" id="KW-0812">Transmembrane</keyword>
<dbReference type="GO" id="GO:0019646">
    <property type="term" value="P:aerobic electron transport chain"/>
    <property type="evidence" value="ECO:0007669"/>
    <property type="project" value="InterPro"/>
</dbReference>
<dbReference type="eggNOG" id="COG1845">
    <property type="taxonomic scope" value="Bacteria"/>
</dbReference>
<dbReference type="PROSITE" id="PS50253">
    <property type="entry name" value="COX3"/>
    <property type="match status" value="1"/>
</dbReference>
<sequence length="277" mass="31116">MAHEKNHDYHIINPSIWPFVGAIAGFAMLLGAVVFMTGEATFLFGTITVSGPWLFFAGLIGVLYVMFTWWSDVVAESNSGDHTPVVRIGLRYGFVLFIMSEVMFFAAWFWSFFKHAIYPMGPDSPKVDGVWPPAGIETFDPWHLPLINTLILLCSGAAATWAHHALVHENNRKDMRNGLILAVALGLIFTYFQAYEYSHAAFGFSGNIYGANFFMATGFHGAHVIIGTIFLFICLLRLQKGHFTPEKHVGFEAAAWYWHFVDVVWLFLFAAVYIWGG</sequence>
<evidence type="ECO:0000256" key="7">
    <source>
        <dbReference type="ARBA" id="ARBA00022989"/>
    </source>
</evidence>
<organism evidence="14 15">
    <name type="scientific">Actibacterium atlanticum</name>
    <dbReference type="NCBI Taxonomy" id="1461693"/>
    <lineage>
        <taxon>Bacteria</taxon>
        <taxon>Pseudomonadati</taxon>
        <taxon>Pseudomonadota</taxon>
        <taxon>Alphaproteobacteria</taxon>
        <taxon>Rhodobacterales</taxon>
        <taxon>Roseobacteraceae</taxon>
        <taxon>Actibacterium</taxon>
    </lineage>
</organism>
<dbReference type="STRING" id="1461693.ATO10_14679"/>
<dbReference type="OrthoDB" id="9810850at2"/>
<dbReference type="GO" id="GO:0005886">
    <property type="term" value="C:plasma membrane"/>
    <property type="evidence" value="ECO:0007669"/>
    <property type="project" value="UniProtKB-SubCell"/>
</dbReference>
<feature type="transmembrane region" description="Helical" evidence="12">
    <location>
        <begin position="16"/>
        <end position="35"/>
    </location>
</feature>
<evidence type="ECO:0000256" key="3">
    <source>
        <dbReference type="ARBA" id="ARBA00012949"/>
    </source>
</evidence>
<evidence type="ECO:0000313" key="14">
    <source>
        <dbReference type="EMBL" id="KCV80905.1"/>
    </source>
</evidence>
<dbReference type="Proteomes" id="UP000024836">
    <property type="component" value="Unassembled WGS sequence"/>
</dbReference>
<reference evidence="14 15" key="1">
    <citation type="submission" date="2013-04" db="EMBL/GenBank/DDBJ databases">
        <title>Shimia sp. 22II-S11-Z10 Genome Sequencing.</title>
        <authorList>
            <person name="Lai Q."/>
            <person name="Li G."/>
            <person name="Shao Z."/>
        </authorList>
    </citation>
    <scope>NUCLEOTIDE SEQUENCE [LARGE SCALE GENOMIC DNA]</scope>
    <source>
        <strain evidence="15">22II-S11-Z10</strain>
    </source>
</reference>